<reference evidence="2" key="1">
    <citation type="submission" date="2018-06" db="EMBL/GenBank/DDBJ databases">
        <authorList>
            <person name="Zhirakovskaya E."/>
        </authorList>
    </citation>
    <scope>NUCLEOTIDE SEQUENCE</scope>
</reference>
<dbReference type="GO" id="GO:0005829">
    <property type="term" value="C:cytosol"/>
    <property type="evidence" value="ECO:0007669"/>
    <property type="project" value="TreeGrafter"/>
</dbReference>
<dbReference type="InterPro" id="IPR013780">
    <property type="entry name" value="Glyco_hydro_b"/>
</dbReference>
<evidence type="ECO:0000259" key="1">
    <source>
        <dbReference type="Pfam" id="PF02806"/>
    </source>
</evidence>
<dbReference type="GO" id="GO:0003844">
    <property type="term" value="F:1,4-alpha-glucan branching enzyme activity"/>
    <property type="evidence" value="ECO:0007669"/>
    <property type="project" value="UniProtKB-EC"/>
</dbReference>
<dbReference type="Gene3D" id="2.60.40.1180">
    <property type="entry name" value="Golgi alpha-mannosidase II"/>
    <property type="match status" value="1"/>
</dbReference>
<dbReference type="PANTHER" id="PTHR43651:SF3">
    <property type="entry name" value="1,4-ALPHA-GLUCAN-BRANCHING ENZYME"/>
    <property type="match status" value="1"/>
</dbReference>
<feature type="non-terminal residue" evidence="2">
    <location>
        <position position="1"/>
    </location>
</feature>
<dbReference type="FunFam" id="2.60.40.1180:FF:000002">
    <property type="entry name" value="1,4-alpha-glucan branching enzyme GlgB"/>
    <property type="match status" value="1"/>
</dbReference>
<dbReference type="InterPro" id="IPR006048">
    <property type="entry name" value="A-amylase/branching_C"/>
</dbReference>
<name>A0A3B0XFV0_9ZZZZ</name>
<keyword evidence="2" id="KW-0328">Glycosyltransferase</keyword>
<dbReference type="Pfam" id="PF02806">
    <property type="entry name" value="Alpha-amylase_C"/>
    <property type="match status" value="1"/>
</dbReference>
<dbReference type="GO" id="GO:0043169">
    <property type="term" value="F:cation binding"/>
    <property type="evidence" value="ECO:0007669"/>
    <property type="project" value="InterPro"/>
</dbReference>
<accession>A0A3B0XFV0</accession>
<dbReference type="EMBL" id="UOFJ01000106">
    <property type="protein sequence ID" value="VAW63480.1"/>
    <property type="molecule type" value="Genomic_DNA"/>
</dbReference>
<dbReference type="InterPro" id="IPR017853">
    <property type="entry name" value="GH"/>
</dbReference>
<protein>
    <submittedName>
        <fullName evidence="2">1,4-alpha-glucan (Glycogen) branching enzyme, GH-13-type</fullName>
        <ecNumber evidence="2">2.4.1.18</ecNumber>
    </submittedName>
</protein>
<feature type="domain" description="Alpha-amylase/branching enzyme C-terminal all beta" evidence="1">
    <location>
        <begin position="85"/>
        <end position="180"/>
    </location>
</feature>
<dbReference type="SUPFAM" id="SSF51445">
    <property type="entry name" value="(Trans)glycosidases"/>
    <property type="match status" value="1"/>
</dbReference>
<proteinExistence type="predicted"/>
<dbReference type="Gene3D" id="3.20.20.80">
    <property type="entry name" value="Glycosidases"/>
    <property type="match status" value="1"/>
</dbReference>
<gene>
    <name evidence="2" type="ORF">MNBD_GAMMA10-303</name>
</gene>
<dbReference type="SUPFAM" id="SSF51011">
    <property type="entry name" value="Glycosyl hydrolase domain"/>
    <property type="match status" value="1"/>
</dbReference>
<keyword evidence="2" id="KW-0808">Transferase</keyword>
<sequence length="183" mass="21062">DEWQRFANLRLLYAYMFTYPGKKLLFMGCEFGQGEEWNHEKSLDWYVLDYPLHAGVKKLIGDLNRLYSSQTALYQYDFEPAGFDWIDCHDTDQSVLSYLRKSDHESIVVVLNFTPMIRENYRIGVPEAGRYEVILNSDSEFYAGSNAGSDSIISTQNTPWMNHPMCLSLTLPPLAALVLKKIA</sequence>
<dbReference type="GO" id="GO:0005978">
    <property type="term" value="P:glycogen biosynthetic process"/>
    <property type="evidence" value="ECO:0007669"/>
    <property type="project" value="TreeGrafter"/>
</dbReference>
<dbReference type="PANTHER" id="PTHR43651">
    <property type="entry name" value="1,4-ALPHA-GLUCAN-BRANCHING ENZYME"/>
    <property type="match status" value="1"/>
</dbReference>
<dbReference type="EC" id="2.4.1.18" evidence="2"/>
<evidence type="ECO:0000313" key="2">
    <source>
        <dbReference type="EMBL" id="VAW63480.1"/>
    </source>
</evidence>
<organism evidence="2">
    <name type="scientific">hydrothermal vent metagenome</name>
    <dbReference type="NCBI Taxonomy" id="652676"/>
    <lineage>
        <taxon>unclassified sequences</taxon>
        <taxon>metagenomes</taxon>
        <taxon>ecological metagenomes</taxon>
    </lineage>
</organism>
<dbReference type="AlphaFoldDB" id="A0A3B0XFV0"/>